<evidence type="ECO:0000313" key="2">
    <source>
        <dbReference type="EMBL" id="SDN56059.1"/>
    </source>
</evidence>
<dbReference type="Proteomes" id="UP000199182">
    <property type="component" value="Unassembled WGS sequence"/>
</dbReference>
<name>A0A1H0CDU6_9FIRM</name>
<keyword evidence="3" id="KW-1185">Reference proteome</keyword>
<sequence length="51" mass="5673">MQKAKLGITVGLLGATIYLMALMGSIPLIIIAGYVLLFEENEWLKKRLLKP</sequence>
<gene>
    <name evidence="2" type="ORF">SAMN05192585_1232</name>
</gene>
<proteinExistence type="predicted"/>
<dbReference type="AlphaFoldDB" id="A0A1H0CDU6"/>
<organism evidence="2 3">
    <name type="scientific">Acetanaerobacterium elongatum</name>
    <dbReference type="NCBI Taxonomy" id="258515"/>
    <lineage>
        <taxon>Bacteria</taxon>
        <taxon>Bacillati</taxon>
        <taxon>Bacillota</taxon>
        <taxon>Clostridia</taxon>
        <taxon>Eubacteriales</taxon>
        <taxon>Oscillospiraceae</taxon>
        <taxon>Acetanaerobacterium</taxon>
    </lineage>
</organism>
<evidence type="ECO:0000313" key="3">
    <source>
        <dbReference type="Proteomes" id="UP000199182"/>
    </source>
</evidence>
<keyword evidence="1" id="KW-0472">Membrane</keyword>
<protein>
    <submittedName>
        <fullName evidence="2">Uncharacterized protein</fullName>
    </submittedName>
</protein>
<evidence type="ECO:0000256" key="1">
    <source>
        <dbReference type="SAM" id="Phobius"/>
    </source>
</evidence>
<feature type="transmembrane region" description="Helical" evidence="1">
    <location>
        <begin position="12"/>
        <end position="37"/>
    </location>
</feature>
<dbReference type="EMBL" id="FNID01000023">
    <property type="protein sequence ID" value="SDN56059.1"/>
    <property type="molecule type" value="Genomic_DNA"/>
</dbReference>
<keyword evidence="1" id="KW-0812">Transmembrane</keyword>
<dbReference type="STRING" id="258515.SAMN05192585_1232"/>
<keyword evidence="1" id="KW-1133">Transmembrane helix</keyword>
<dbReference type="RefSeq" id="WP_162840388.1">
    <property type="nucleotide sequence ID" value="NZ_FNID01000023.1"/>
</dbReference>
<accession>A0A1H0CDU6</accession>
<reference evidence="2 3" key="1">
    <citation type="submission" date="2016-10" db="EMBL/GenBank/DDBJ databases">
        <authorList>
            <person name="de Groot N.N."/>
        </authorList>
    </citation>
    <scope>NUCLEOTIDE SEQUENCE [LARGE SCALE GENOMIC DNA]</scope>
    <source>
        <strain evidence="2 3">CGMCC 1.5012</strain>
    </source>
</reference>